<reference evidence="8" key="1">
    <citation type="submission" date="2022-10" db="EMBL/GenBank/DDBJ databases">
        <title>Culturing micro-colonial fungi from biological soil crusts in the Mojave desert and describing Neophaeococcomyces mojavensis, and introducing the new genera and species Taxawa tesnikishii.</title>
        <authorList>
            <person name="Kurbessoian T."/>
            <person name="Stajich J.E."/>
        </authorList>
    </citation>
    <scope>NUCLEOTIDE SEQUENCE</scope>
    <source>
        <strain evidence="8">TK_1</strain>
    </source>
</reference>
<feature type="transmembrane region" description="Helical" evidence="6">
    <location>
        <begin position="193"/>
        <end position="217"/>
    </location>
</feature>
<dbReference type="InterPro" id="IPR011701">
    <property type="entry name" value="MFS"/>
</dbReference>
<feature type="transmembrane region" description="Helical" evidence="6">
    <location>
        <begin position="106"/>
        <end position="129"/>
    </location>
</feature>
<evidence type="ECO:0000256" key="4">
    <source>
        <dbReference type="ARBA" id="ARBA00023136"/>
    </source>
</evidence>
<comment type="subcellular location">
    <subcellularLocation>
        <location evidence="1">Membrane</location>
        <topology evidence="1">Multi-pass membrane protein</topology>
    </subcellularLocation>
</comment>
<feature type="transmembrane region" description="Helical" evidence="6">
    <location>
        <begin position="238"/>
        <end position="257"/>
    </location>
</feature>
<feature type="transmembrane region" description="Helical" evidence="6">
    <location>
        <begin position="38"/>
        <end position="57"/>
    </location>
</feature>
<feature type="transmembrane region" description="Helical" evidence="6">
    <location>
        <begin position="428"/>
        <end position="454"/>
    </location>
</feature>
<sequence>MVATDTQDMERTPLLQAHEEAVDGDDERKPYISRLRGFAIGSFVFILIFLQACNISLLTTTQGLIAADYDAFSEVSWFTSTYLIAMSSVTPLGGRLSRIFSPRAYITASACISALGVLVTAFAPTLAVFLVGRGITGVGAAGVLSVVIILVLELASEKRRGLFIGLINSGMTIGVSLGAVIAGAMAPKLGWRIVFWVQVPILLLAGFGIFAALPQASKKVEHPDKPPKRSIAGQLSRIDYLGAVLLVSFVVLFLYALSAHVVHPLYIVVSLLLLALFVLVESKYATEPFIPVTVLKSRGTLLSCLATLGMMAARWSVLFYTPVYAIAVRGWKPAEAGLILLPTNAGFALGGLLAGLFHIRRAGSFYVSCILTFAFFAASLFLLSQISTPSSSVTAYVIATFLNGLVTGASLNYTLAHLLHLAPKSLHIIVTPLLAMFRGFAGSFGSAIGGGIFARSLKSTLERGFAENGLLSRGSLIRTLMGSPVTVQGLTGVEKEVAVHGYVVAIRALFVAGAILALVAGVVQAGTGWKGHEDLPEEEERVRREEERAGGAEWEAA</sequence>
<feature type="transmembrane region" description="Helical" evidence="6">
    <location>
        <begin position="339"/>
        <end position="357"/>
    </location>
</feature>
<feature type="region of interest" description="Disordered" evidence="5">
    <location>
        <begin position="1"/>
        <end position="22"/>
    </location>
</feature>
<proteinExistence type="predicted"/>
<name>A0ABQ9NTG5_9PEZI</name>
<feature type="transmembrane region" description="Helical" evidence="6">
    <location>
        <begin position="135"/>
        <end position="155"/>
    </location>
</feature>
<keyword evidence="4 6" id="KW-0472">Membrane</keyword>
<feature type="transmembrane region" description="Helical" evidence="6">
    <location>
        <begin position="395"/>
        <end position="416"/>
    </location>
</feature>
<feature type="transmembrane region" description="Helical" evidence="6">
    <location>
        <begin position="301"/>
        <end position="327"/>
    </location>
</feature>
<dbReference type="PANTHER" id="PTHR23501">
    <property type="entry name" value="MAJOR FACILITATOR SUPERFAMILY"/>
    <property type="match status" value="1"/>
</dbReference>
<feature type="transmembrane region" description="Helical" evidence="6">
    <location>
        <begin position="77"/>
        <end position="94"/>
    </location>
</feature>
<organism evidence="8 9">
    <name type="scientific">Coniosporium apollinis</name>
    <dbReference type="NCBI Taxonomy" id="61459"/>
    <lineage>
        <taxon>Eukaryota</taxon>
        <taxon>Fungi</taxon>
        <taxon>Dikarya</taxon>
        <taxon>Ascomycota</taxon>
        <taxon>Pezizomycotina</taxon>
        <taxon>Dothideomycetes</taxon>
        <taxon>Dothideomycetes incertae sedis</taxon>
        <taxon>Coniosporium</taxon>
    </lineage>
</organism>
<dbReference type="PANTHER" id="PTHR23501:SF6">
    <property type="entry name" value="MULTIDRUG TRANSPORTER, PUTATIVE (AFU_ORTHOLOGUE AFUA_3G14560)-RELATED"/>
    <property type="match status" value="1"/>
</dbReference>
<dbReference type="Gene3D" id="1.20.1250.20">
    <property type="entry name" value="MFS general substrate transporter like domains"/>
    <property type="match status" value="1"/>
</dbReference>
<evidence type="ECO:0000259" key="7">
    <source>
        <dbReference type="PROSITE" id="PS50850"/>
    </source>
</evidence>
<feature type="transmembrane region" description="Helical" evidence="6">
    <location>
        <begin position="499"/>
        <end position="523"/>
    </location>
</feature>
<protein>
    <recommendedName>
        <fullName evidence="7">Major facilitator superfamily (MFS) profile domain-containing protein</fullName>
    </recommendedName>
</protein>
<accession>A0ABQ9NTG5</accession>
<keyword evidence="9" id="KW-1185">Reference proteome</keyword>
<dbReference type="InterPro" id="IPR036259">
    <property type="entry name" value="MFS_trans_sf"/>
</dbReference>
<dbReference type="InterPro" id="IPR020846">
    <property type="entry name" value="MFS_dom"/>
</dbReference>
<dbReference type="Pfam" id="PF07690">
    <property type="entry name" value="MFS_1"/>
    <property type="match status" value="1"/>
</dbReference>
<feature type="transmembrane region" description="Helical" evidence="6">
    <location>
        <begin position="364"/>
        <end position="383"/>
    </location>
</feature>
<feature type="transmembrane region" description="Helical" evidence="6">
    <location>
        <begin position="263"/>
        <end position="280"/>
    </location>
</feature>
<evidence type="ECO:0000256" key="6">
    <source>
        <dbReference type="SAM" id="Phobius"/>
    </source>
</evidence>
<keyword evidence="2 6" id="KW-0812">Transmembrane</keyword>
<dbReference type="EMBL" id="JAPDRL010000038">
    <property type="protein sequence ID" value="KAJ9664266.1"/>
    <property type="molecule type" value="Genomic_DNA"/>
</dbReference>
<keyword evidence="3 6" id="KW-1133">Transmembrane helix</keyword>
<comment type="caution">
    <text evidence="8">The sequence shown here is derived from an EMBL/GenBank/DDBJ whole genome shotgun (WGS) entry which is preliminary data.</text>
</comment>
<feature type="region of interest" description="Disordered" evidence="5">
    <location>
        <begin position="530"/>
        <end position="557"/>
    </location>
</feature>
<feature type="transmembrane region" description="Helical" evidence="6">
    <location>
        <begin position="162"/>
        <end position="187"/>
    </location>
</feature>
<evidence type="ECO:0000313" key="9">
    <source>
        <dbReference type="Proteomes" id="UP001172684"/>
    </source>
</evidence>
<dbReference type="SUPFAM" id="SSF103473">
    <property type="entry name" value="MFS general substrate transporter"/>
    <property type="match status" value="1"/>
</dbReference>
<evidence type="ECO:0000313" key="8">
    <source>
        <dbReference type="EMBL" id="KAJ9664266.1"/>
    </source>
</evidence>
<evidence type="ECO:0000256" key="5">
    <source>
        <dbReference type="SAM" id="MobiDB-lite"/>
    </source>
</evidence>
<feature type="compositionally biased region" description="Basic and acidic residues" evidence="5">
    <location>
        <begin position="530"/>
        <end position="550"/>
    </location>
</feature>
<dbReference type="Proteomes" id="UP001172684">
    <property type="component" value="Unassembled WGS sequence"/>
</dbReference>
<evidence type="ECO:0000256" key="3">
    <source>
        <dbReference type="ARBA" id="ARBA00022989"/>
    </source>
</evidence>
<feature type="domain" description="Major facilitator superfamily (MFS) profile" evidence="7">
    <location>
        <begin position="40"/>
        <end position="487"/>
    </location>
</feature>
<evidence type="ECO:0000256" key="1">
    <source>
        <dbReference type="ARBA" id="ARBA00004141"/>
    </source>
</evidence>
<dbReference type="PROSITE" id="PS50850">
    <property type="entry name" value="MFS"/>
    <property type="match status" value="1"/>
</dbReference>
<gene>
    <name evidence="8" type="ORF">H2201_005258</name>
</gene>
<evidence type="ECO:0000256" key="2">
    <source>
        <dbReference type="ARBA" id="ARBA00022692"/>
    </source>
</evidence>